<dbReference type="GO" id="GO:0008023">
    <property type="term" value="C:transcription elongation factor complex"/>
    <property type="evidence" value="ECO:0007669"/>
    <property type="project" value="TreeGrafter"/>
</dbReference>
<dbReference type="Pfam" id="PF14633">
    <property type="entry name" value="SH2_2"/>
    <property type="match status" value="1"/>
</dbReference>
<dbReference type="PROSITE" id="PS50001">
    <property type="entry name" value="SH2"/>
    <property type="match status" value="1"/>
</dbReference>
<dbReference type="SMART" id="SM00252">
    <property type="entry name" value="SH2"/>
    <property type="match status" value="1"/>
</dbReference>
<dbReference type="EnsemblMetazoa" id="XM_022810125">
    <property type="protein sequence ID" value="XP_022665860"/>
    <property type="gene ID" value="LOC111252370"/>
</dbReference>
<dbReference type="FunFam" id="1.10.10.650:FF:000002">
    <property type="entry name" value="Transcription elongation factor spt6"/>
    <property type="match status" value="1"/>
</dbReference>
<dbReference type="Pfam" id="PF14639">
    <property type="entry name" value="YqgF"/>
    <property type="match status" value="1"/>
</dbReference>
<dbReference type="RefSeq" id="XP_022665859.1">
    <property type="nucleotide sequence ID" value="XM_022810124.1"/>
</dbReference>
<evidence type="ECO:0000259" key="11">
    <source>
        <dbReference type="PROSITE" id="PS50001"/>
    </source>
</evidence>
<dbReference type="Gene3D" id="2.40.50.140">
    <property type="entry name" value="Nucleic acid-binding proteins"/>
    <property type="match status" value="1"/>
</dbReference>
<dbReference type="CDD" id="cd09928">
    <property type="entry name" value="SH2_Cterm_SPT6_like"/>
    <property type="match status" value="1"/>
</dbReference>
<dbReference type="InterPro" id="IPR023319">
    <property type="entry name" value="Tex-like_HTH_dom_sf"/>
</dbReference>
<dbReference type="Pfam" id="PF14635">
    <property type="entry name" value="HHH_7"/>
    <property type="match status" value="1"/>
</dbReference>
<dbReference type="Pfam" id="PF14632">
    <property type="entry name" value="SPT6_acidic"/>
    <property type="match status" value="1"/>
</dbReference>
<dbReference type="InterPro" id="IPR035019">
    <property type="entry name" value="Spt6_SH2_N"/>
</dbReference>
<feature type="region of interest" description="Disordered" evidence="10">
    <location>
        <begin position="301"/>
        <end position="320"/>
    </location>
</feature>
<evidence type="ECO:0000256" key="2">
    <source>
        <dbReference type="ARBA" id="ARBA00009253"/>
    </source>
</evidence>
<dbReference type="PROSITE" id="PS50126">
    <property type="entry name" value="S1"/>
    <property type="match status" value="1"/>
</dbReference>
<keyword evidence="9" id="KW-0727">SH2 domain</keyword>
<dbReference type="GO" id="GO:0003677">
    <property type="term" value="F:DNA binding"/>
    <property type="evidence" value="ECO:0007669"/>
    <property type="project" value="InterPro"/>
</dbReference>
<dbReference type="RefSeq" id="XP_022665858.1">
    <property type="nucleotide sequence ID" value="XM_022810123.1"/>
</dbReference>
<dbReference type="SUPFAM" id="SSF55550">
    <property type="entry name" value="SH2 domain"/>
    <property type="match status" value="1"/>
</dbReference>
<feature type="compositionally biased region" description="Low complexity" evidence="10">
    <location>
        <begin position="65"/>
        <end position="77"/>
    </location>
</feature>
<dbReference type="CDD" id="cd00164">
    <property type="entry name" value="S1_like"/>
    <property type="match status" value="1"/>
</dbReference>
<dbReference type="OMA" id="GYFYLCF"/>
<dbReference type="FunCoup" id="A0A7M7KF66">
    <property type="interactions" value="2378"/>
</dbReference>
<dbReference type="InterPro" id="IPR003029">
    <property type="entry name" value="S1_domain"/>
</dbReference>
<feature type="compositionally biased region" description="Low complexity" evidence="10">
    <location>
        <begin position="1729"/>
        <end position="1739"/>
    </location>
</feature>
<dbReference type="CTD" id="44000"/>
<dbReference type="KEGG" id="vde:111252370"/>
<dbReference type="CDD" id="cd09918">
    <property type="entry name" value="SH2_Nterm_SPT6_like"/>
    <property type="match status" value="1"/>
</dbReference>
<evidence type="ECO:0000313" key="13">
    <source>
        <dbReference type="EnsemblMetazoa" id="XP_022665860"/>
    </source>
</evidence>
<feature type="compositionally biased region" description="Acidic residues" evidence="10">
    <location>
        <begin position="250"/>
        <end position="268"/>
    </location>
</feature>
<dbReference type="RefSeq" id="XP_022665860.1">
    <property type="nucleotide sequence ID" value="XM_022810125.1"/>
</dbReference>
<comment type="function">
    <text evidence="8">Histone H3-H4 chaperone that plays a role in maintenance of chromatin structure during RNA polymerase II transcription elongation.</text>
</comment>
<feature type="region of interest" description="Disordered" evidence="10">
    <location>
        <begin position="520"/>
        <end position="559"/>
    </location>
</feature>
<comment type="similarity">
    <text evidence="2 8">Belongs to the SPT6 family.</text>
</comment>
<dbReference type="Gene3D" id="1.10.10.650">
    <property type="entry name" value="RuvA domain 2-like"/>
    <property type="match status" value="1"/>
</dbReference>
<evidence type="ECO:0000256" key="8">
    <source>
        <dbReference type="PIRNR" id="PIRNR036947"/>
    </source>
</evidence>
<dbReference type="Gene3D" id="3.30.505.10">
    <property type="entry name" value="SH2 domain"/>
    <property type="match status" value="2"/>
</dbReference>
<evidence type="ECO:0000256" key="5">
    <source>
        <dbReference type="ARBA" id="ARBA00062894"/>
    </source>
</evidence>
<dbReference type="InterPro" id="IPR017072">
    <property type="entry name" value="TF_Spt6"/>
</dbReference>
<comment type="subunit">
    <text evidence="5">Interacts with glp-1 and lin-12.</text>
</comment>
<evidence type="ECO:0000256" key="9">
    <source>
        <dbReference type="PROSITE-ProRule" id="PRU00191"/>
    </source>
</evidence>
<dbReference type="Pfam" id="PF22706">
    <property type="entry name" value="Tex_central_region"/>
    <property type="match status" value="1"/>
</dbReference>
<dbReference type="SMART" id="SM00316">
    <property type="entry name" value="S1"/>
    <property type="match status" value="1"/>
</dbReference>
<dbReference type="InterPro" id="IPR006641">
    <property type="entry name" value="YqgF/RNaseH-like_dom"/>
</dbReference>
<evidence type="ECO:0000256" key="7">
    <source>
        <dbReference type="ARBA" id="ARBA00077055"/>
    </source>
</evidence>
<dbReference type="PANTHER" id="PTHR10145">
    <property type="entry name" value="TRANSCRIPTION ELONGATION FACTOR SPT6"/>
    <property type="match status" value="1"/>
</dbReference>
<feature type="compositionally biased region" description="Low complexity" evidence="10">
    <location>
        <begin position="1680"/>
        <end position="1692"/>
    </location>
</feature>
<reference evidence="13" key="1">
    <citation type="submission" date="2021-01" db="UniProtKB">
        <authorList>
            <consortium name="EnsemblMetazoa"/>
        </authorList>
    </citation>
    <scope>IDENTIFICATION</scope>
</reference>
<dbReference type="Pfam" id="PF17674">
    <property type="entry name" value="HHH_9"/>
    <property type="match status" value="1"/>
</dbReference>
<keyword evidence="14" id="KW-1185">Reference proteome</keyword>
<comment type="subcellular location">
    <subcellularLocation>
        <location evidence="1 8">Nucleus</location>
    </subcellularLocation>
</comment>
<dbReference type="InterPro" id="IPR028088">
    <property type="entry name" value="Spt6_HTH_DNA-bd_dom"/>
</dbReference>
<feature type="domain" description="S1 motif" evidence="12">
    <location>
        <begin position="1274"/>
        <end position="1329"/>
    </location>
</feature>
<dbReference type="InterPro" id="IPR042066">
    <property type="entry name" value="Spt6_death-like"/>
</dbReference>
<dbReference type="FunFam" id="1.10.150.850:FF:000001">
    <property type="entry name" value="Transcription elongation factor spt6"/>
    <property type="match status" value="1"/>
</dbReference>
<dbReference type="InterPro" id="IPR055179">
    <property type="entry name" value="Tex-like_central_region"/>
</dbReference>
<feature type="compositionally biased region" description="Acidic residues" evidence="10">
    <location>
        <begin position="35"/>
        <end position="47"/>
    </location>
</feature>
<organism evidence="13 14">
    <name type="scientific">Varroa destructor</name>
    <name type="common">Honeybee mite</name>
    <dbReference type="NCBI Taxonomy" id="109461"/>
    <lineage>
        <taxon>Eukaryota</taxon>
        <taxon>Metazoa</taxon>
        <taxon>Ecdysozoa</taxon>
        <taxon>Arthropoda</taxon>
        <taxon>Chelicerata</taxon>
        <taxon>Arachnida</taxon>
        <taxon>Acari</taxon>
        <taxon>Parasitiformes</taxon>
        <taxon>Mesostigmata</taxon>
        <taxon>Gamasina</taxon>
        <taxon>Dermanyssoidea</taxon>
        <taxon>Varroidae</taxon>
        <taxon>Varroa</taxon>
    </lineage>
</organism>
<evidence type="ECO:0000256" key="6">
    <source>
        <dbReference type="ARBA" id="ARBA00070965"/>
    </source>
</evidence>
<dbReference type="InterPro" id="IPR023323">
    <property type="entry name" value="Tex-like_dom_sf"/>
</dbReference>
<dbReference type="InterPro" id="IPR035018">
    <property type="entry name" value="Spt6_SH2_C"/>
</dbReference>
<dbReference type="GeneID" id="111252370"/>
<name>A0A7M7KF66_VARDE</name>
<dbReference type="SUPFAM" id="SSF47781">
    <property type="entry name" value="RuvA domain 2-like"/>
    <property type="match status" value="2"/>
</dbReference>
<dbReference type="Pfam" id="PF00575">
    <property type="entry name" value="S1"/>
    <property type="match status" value="1"/>
</dbReference>
<dbReference type="SUPFAM" id="SSF50249">
    <property type="entry name" value="Nucleic acid-binding proteins"/>
    <property type="match status" value="1"/>
</dbReference>
<dbReference type="InterPro" id="IPR012337">
    <property type="entry name" value="RNaseH-like_sf"/>
</dbReference>
<dbReference type="SMART" id="SM00732">
    <property type="entry name" value="YqgFc"/>
    <property type="match status" value="1"/>
</dbReference>
<accession>A0A7M7KF66</accession>
<dbReference type="InterPro" id="IPR028083">
    <property type="entry name" value="Spt6_acidic_N_dom"/>
</dbReference>
<feature type="compositionally biased region" description="Basic and acidic residues" evidence="10">
    <location>
        <begin position="1333"/>
        <end position="1365"/>
    </location>
</feature>
<feature type="region of interest" description="Disordered" evidence="10">
    <location>
        <begin position="357"/>
        <end position="381"/>
    </location>
</feature>
<feature type="compositionally biased region" description="Basic and acidic residues" evidence="10">
    <location>
        <begin position="168"/>
        <end position="188"/>
    </location>
</feature>
<evidence type="ECO:0000313" key="14">
    <source>
        <dbReference type="Proteomes" id="UP000594260"/>
    </source>
</evidence>
<dbReference type="InterPro" id="IPR010994">
    <property type="entry name" value="RuvA_2-like"/>
</dbReference>
<evidence type="ECO:0000256" key="3">
    <source>
        <dbReference type="ARBA" id="ARBA00023163"/>
    </source>
</evidence>
<feature type="region of interest" description="Disordered" evidence="10">
    <location>
        <begin position="127"/>
        <end position="225"/>
    </location>
</feature>
<feature type="compositionally biased region" description="Acidic residues" evidence="10">
    <location>
        <begin position="1"/>
        <end position="18"/>
    </location>
</feature>
<keyword evidence="3 8" id="KW-0804">Transcription</keyword>
<dbReference type="GO" id="GO:0042393">
    <property type="term" value="F:histone binding"/>
    <property type="evidence" value="ECO:0007669"/>
    <property type="project" value="TreeGrafter"/>
</dbReference>
<dbReference type="InParanoid" id="A0A7M7KF66"/>
<proteinExistence type="inferred from homology"/>
<dbReference type="SUPFAM" id="SSF158832">
    <property type="entry name" value="Tex N-terminal region-like"/>
    <property type="match status" value="1"/>
</dbReference>
<dbReference type="FunFam" id="3.30.420.140:FF:000004">
    <property type="entry name" value="Transcription elongation factor spt6"/>
    <property type="match status" value="1"/>
</dbReference>
<dbReference type="FunFam" id="3.30.505.10:FF:000089">
    <property type="entry name" value="Transcription elongation factor spt6"/>
    <property type="match status" value="1"/>
</dbReference>
<dbReference type="Gene3D" id="1.10.150.850">
    <property type="entry name" value="Spt6, helix-hairpin-helix domain"/>
    <property type="match status" value="1"/>
</dbReference>
<dbReference type="FunFam" id="3.30.505.10:FF:000030">
    <property type="entry name" value="Transcription elongation factor spt6"/>
    <property type="match status" value="1"/>
</dbReference>
<dbReference type="SUPFAM" id="SSF53098">
    <property type="entry name" value="Ribonuclease H-like"/>
    <property type="match status" value="1"/>
</dbReference>
<dbReference type="Gene3D" id="1.10.10.2740">
    <property type="entry name" value="Spt6, Death-like domain"/>
    <property type="match status" value="1"/>
</dbReference>
<feature type="region of interest" description="Disordered" evidence="10">
    <location>
        <begin position="1"/>
        <end position="112"/>
    </location>
</feature>
<feature type="compositionally biased region" description="Acidic residues" evidence="10">
    <location>
        <begin position="541"/>
        <end position="559"/>
    </location>
</feature>
<feature type="compositionally biased region" description="Basic and acidic residues" evidence="10">
    <location>
        <begin position="520"/>
        <end position="535"/>
    </location>
</feature>
<feature type="region of interest" description="Disordered" evidence="10">
    <location>
        <begin position="244"/>
        <end position="281"/>
    </location>
</feature>
<dbReference type="InterPro" id="IPR000980">
    <property type="entry name" value="SH2"/>
</dbReference>
<feature type="compositionally biased region" description="Low complexity" evidence="10">
    <location>
        <begin position="270"/>
        <end position="279"/>
    </location>
</feature>
<dbReference type="PIRSF" id="PIRSF036947">
    <property type="entry name" value="Spt6"/>
    <property type="match status" value="1"/>
</dbReference>
<feature type="compositionally biased region" description="Acidic residues" evidence="10">
    <location>
        <begin position="157"/>
        <end position="167"/>
    </location>
</feature>
<dbReference type="Gene3D" id="1.10.3500.10">
    <property type="entry name" value="Tex N-terminal region-like"/>
    <property type="match status" value="1"/>
</dbReference>
<dbReference type="EnsemblMetazoa" id="XM_022810123">
    <property type="protein sequence ID" value="XP_022665858"/>
    <property type="gene ID" value="LOC111252370"/>
</dbReference>
<feature type="compositionally biased region" description="Basic and acidic residues" evidence="10">
    <location>
        <begin position="81"/>
        <end position="92"/>
    </location>
</feature>
<evidence type="ECO:0000256" key="1">
    <source>
        <dbReference type="ARBA" id="ARBA00004123"/>
    </source>
</evidence>
<evidence type="ECO:0000259" key="12">
    <source>
        <dbReference type="PROSITE" id="PS50126"/>
    </source>
</evidence>
<feature type="domain" description="SH2" evidence="11">
    <location>
        <begin position="1371"/>
        <end position="1480"/>
    </location>
</feature>
<dbReference type="Proteomes" id="UP000594260">
    <property type="component" value="Unplaced"/>
</dbReference>
<evidence type="ECO:0000256" key="4">
    <source>
        <dbReference type="ARBA" id="ARBA00023242"/>
    </source>
</evidence>
<dbReference type="PANTHER" id="PTHR10145:SF6">
    <property type="entry name" value="TRANSCRIPTION ELONGATION FACTOR SPT6"/>
    <property type="match status" value="1"/>
</dbReference>
<dbReference type="InterPro" id="IPR037027">
    <property type="entry name" value="YqgF/RNaseH-like_dom_sf"/>
</dbReference>
<dbReference type="Gene3D" id="3.30.420.140">
    <property type="entry name" value="YqgF/RNase H-like domain"/>
    <property type="match status" value="1"/>
</dbReference>
<dbReference type="FunFam" id="1.10.10.2740:FF:000002">
    <property type="entry name" value="Transcription elongation factor Spt6"/>
    <property type="match status" value="1"/>
</dbReference>
<dbReference type="InterPro" id="IPR041692">
    <property type="entry name" value="HHH_9"/>
</dbReference>
<dbReference type="Pfam" id="PF14641">
    <property type="entry name" value="HTH_44"/>
    <property type="match status" value="1"/>
</dbReference>
<dbReference type="GO" id="GO:0034728">
    <property type="term" value="P:nucleosome organization"/>
    <property type="evidence" value="ECO:0007669"/>
    <property type="project" value="TreeGrafter"/>
</dbReference>
<dbReference type="GO" id="GO:0140673">
    <property type="term" value="P:transcription elongation-coupled chromatin remodeling"/>
    <property type="evidence" value="ECO:0007669"/>
    <property type="project" value="InterPro"/>
</dbReference>
<feature type="region of interest" description="Disordered" evidence="10">
    <location>
        <begin position="1333"/>
        <end position="1367"/>
    </location>
</feature>
<dbReference type="FunFam" id="1.10.3500.10:FF:000006">
    <property type="entry name" value="Transcription elongation factor spt6"/>
    <property type="match status" value="1"/>
</dbReference>
<dbReference type="EnsemblMetazoa" id="XM_022810122">
    <property type="protein sequence ID" value="XP_022665857"/>
    <property type="gene ID" value="LOC111252370"/>
</dbReference>
<feature type="compositionally biased region" description="Low complexity" evidence="10">
    <location>
        <begin position="360"/>
        <end position="373"/>
    </location>
</feature>
<dbReference type="InterPro" id="IPR035420">
    <property type="entry name" value="Spt6_SH2"/>
</dbReference>
<dbReference type="InterPro" id="IPR012340">
    <property type="entry name" value="NA-bd_OB-fold"/>
</dbReference>
<protein>
    <recommendedName>
        <fullName evidence="6">Suppressor of Ty 6 homolog</fullName>
    </recommendedName>
    <alternativeName>
        <fullName evidence="7">Abnormal embryogenesis protein 5</fullName>
    </alternativeName>
</protein>
<dbReference type="InterPro" id="IPR036860">
    <property type="entry name" value="SH2_dom_sf"/>
</dbReference>
<dbReference type="InterPro" id="IPR032706">
    <property type="entry name" value="Spt6_HHH"/>
</dbReference>
<feature type="compositionally biased region" description="Polar residues" evidence="10">
    <location>
        <begin position="1654"/>
        <end position="1667"/>
    </location>
</feature>
<sequence length="1765" mass="200068">MSDFIESEAEESSEEEQTDETRLHKKKGRPAAQIDSDEEEDGDEEKLAEEMKDLINDDEEEEEGSSGSSSGSSSSGESGEESGREDVGEGGHKEKKHKRKHDYDDDNIDDDDFDLIEENLGIKVQRKKKLKRVKVLDEDEEEEGDKEKDKDELAQELFEDGDEDMDETASRADRDSSRHPEDIHRSQDEDLGTESGSDDDVNDFIVDDDGQPITKTKKKRHVKYSDSALQEAQDIFGVEFDYEDVRGYDDEFEGSEEDEEYEDEEEQEPGARPAKASKAAGKKAAAKKSIFEVFEPIELEQGHFTDRDQEIRTTDEPERFQLRGVPVTQADETELAEEAEWIFRQCFLKPTISIQKPPLGSDSSDSGDRSSSGHQPLGGKKSRTAVNKICETLKFMRNQHFEVPFIAFYRKEYVQPELTINDLWLIYKWDERWCHLRQQKLNMEKLFKKMQEYICEQILNDDSAADNLRQIEETDFERLREVQSSEELKDVYLHFLLYYAQDLPAMQEAAMLKQKQKREEVRRKRLEKQKEKAARQAEGGDGADEESADDELEDEDDGEKEELFLKRAKQKDCFAVCRELGLHGLAKKFGLTPQQFGENLRDNYQRHEVVQFPVQPLEAAAEYVNDRLNTPAECLKAARYMVACEIARDPTVRRCVRETFFERAKLSVTPTKTGIKEIDESHPCYAFKYLKNKPVRSLQGDQFLKLKMAEDDKLIKIFVRMDGEGASDSGSYAHDVRQLYHRDEFSKNVQEWNGQREEALNYALNRLLYPTLEKELKLRLLREAFDHVLRACANKLYNWLKIAPYEPPEEVQEEEDFDTRDGVKILAIAYQNDWNIPAFGALISGEGEVTDYIRLENLLKRRNARRETEREGKQRDMEKLKRFLADKKPHCVVISAESREALSVKEDVEQAIRELSEEEQFPPLQVMLLDNELAMVYATSKRAEQDFAQYPPLLKQAVSLARRMQDPLIEFSQLCGHDEEILCLKYHPLQDNVPKEEFEWVLAMELINRTNEVGVDINRCVEQSHTSGLLQFVSGLGPRKAYAIIKNLKQTHSKLEGRSNLVTSLKLGPKVFLNCAGFIRIDTNSFESSSSAYVEVLDGSRVHPEMYEWARKMATDALDYDDNDEANLNPAEALEEILDNPDKLKDLDLDAFAIELERQGYGNKSITLYDIRAELNHRYKDLRVDYAPPEKEVLFNLLTKETPETFYLGKLVTCQVSGIARKRPQGDQLDQANPIRNDESGLWQCPFCLKNDFPELSEVWNHFDAGNCPGPAMGVKVRFDNGITGFIPTKNLSDKRVANPEERVRVGQIIHGRVTKIDIARFAVELTTKSSDLADKNGEMKPPKDLYYDHDADDKERRKADDAQKHKQRQVYVKRVIVHPSFHNISYQEAVKLLKTMDQGEIVIRPSSKGVDHLTVTWKVHGDILQHIDVQEKGKENSFSLGSSLIINGEEFECLDEIIARHVQPMAGFAKDIASFKYFFDFEGGKKEQAEKWLQEEKRKAPAKIPYCISACANLPGKFLLSYQPSTKPRHEMVTVTPDGFRYRSQVFHSLNALFRWFKEHFRDPIPLGGSSASAVTPGAASTHPYMTPGMATPGRMSAVPMVMATPGMATPGARTPASIATASYAAAYNAAGAGYGATTAGFGGMTPQPMQISTTPGYVTPGQSYAGNYGGSMPPPTTPSSSYHRNPQSSSRSHHGSPSPSPRPSPRSHQSSGSTRSGGGSSSRDQHGSSSSLAGAGRSAEDWKKMAVDWASGKSRNQGGARRD</sequence>
<dbReference type="GO" id="GO:0031491">
    <property type="term" value="F:nucleosome binding"/>
    <property type="evidence" value="ECO:0007669"/>
    <property type="project" value="TreeGrafter"/>
</dbReference>
<dbReference type="EnsemblMetazoa" id="XM_022810124">
    <property type="protein sequence ID" value="XP_022665859"/>
    <property type="gene ID" value="LOC111252370"/>
</dbReference>
<dbReference type="InterPro" id="IPR028231">
    <property type="entry name" value="Spt6_YqgF"/>
</dbReference>
<keyword evidence="4 8" id="KW-0539">Nucleus</keyword>
<dbReference type="RefSeq" id="XP_022665857.1">
    <property type="nucleotide sequence ID" value="XM_022810122.1"/>
</dbReference>
<feature type="region of interest" description="Disordered" evidence="10">
    <location>
        <begin position="1654"/>
        <end position="1765"/>
    </location>
</feature>
<feature type="compositionally biased region" description="Acidic residues" evidence="10">
    <location>
        <begin position="189"/>
        <end position="210"/>
    </location>
</feature>
<evidence type="ECO:0000256" key="10">
    <source>
        <dbReference type="SAM" id="MobiDB-lite"/>
    </source>
</evidence>
<dbReference type="OrthoDB" id="343921at2759"/>